<dbReference type="WBParaSite" id="ACRNAN_scaffold983.g18413.t1">
    <property type="protein sequence ID" value="ACRNAN_scaffold983.g18413.t1"/>
    <property type="gene ID" value="ACRNAN_scaffold983.g18413"/>
</dbReference>
<dbReference type="Proteomes" id="UP000887540">
    <property type="component" value="Unplaced"/>
</dbReference>
<organism evidence="2 3">
    <name type="scientific">Acrobeloides nanus</name>
    <dbReference type="NCBI Taxonomy" id="290746"/>
    <lineage>
        <taxon>Eukaryota</taxon>
        <taxon>Metazoa</taxon>
        <taxon>Ecdysozoa</taxon>
        <taxon>Nematoda</taxon>
        <taxon>Chromadorea</taxon>
        <taxon>Rhabditida</taxon>
        <taxon>Tylenchina</taxon>
        <taxon>Cephalobomorpha</taxon>
        <taxon>Cephaloboidea</taxon>
        <taxon>Cephalobidae</taxon>
        <taxon>Acrobeloides</taxon>
    </lineage>
</organism>
<reference evidence="3" key="1">
    <citation type="submission" date="2022-11" db="UniProtKB">
        <authorList>
            <consortium name="WormBaseParasite"/>
        </authorList>
    </citation>
    <scope>IDENTIFICATION</scope>
</reference>
<keyword evidence="1" id="KW-0472">Membrane</keyword>
<name>A0A914ENR1_9BILA</name>
<keyword evidence="2" id="KW-1185">Reference proteome</keyword>
<evidence type="ECO:0000256" key="1">
    <source>
        <dbReference type="SAM" id="Phobius"/>
    </source>
</evidence>
<keyword evidence="1" id="KW-0812">Transmembrane</keyword>
<keyword evidence="1" id="KW-1133">Transmembrane helix</keyword>
<sequence>MQRSMRYNDFKLGVVMGIDILIQMIGILLLFIFVNGNLYIPTTFKWPGMRARFVTQLGDLDILLPVLLYVGSSPLRMAFYEIIWSKILPKRTHPIQVQSTINQQGLIRN</sequence>
<evidence type="ECO:0000313" key="3">
    <source>
        <dbReference type="WBParaSite" id="ACRNAN_scaffold983.g18413.t1"/>
    </source>
</evidence>
<dbReference type="AlphaFoldDB" id="A0A914ENR1"/>
<evidence type="ECO:0000313" key="2">
    <source>
        <dbReference type="Proteomes" id="UP000887540"/>
    </source>
</evidence>
<protein>
    <submittedName>
        <fullName evidence="3">Uncharacterized protein</fullName>
    </submittedName>
</protein>
<accession>A0A914ENR1</accession>
<proteinExistence type="predicted"/>
<feature type="transmembrane region" description="Helical" evidence="1">
    <location>
        <begin position="62"/>
        <end position="83"/>
    </location>
</feature>
<feature type="transmembrane region" description="Helical" evidence="1">
    <location>
        <begin position="12"/>
        <end position="34"/>
    </location>
</feature>